<dbReference type="InterPro" id="IPR000719">
    <property type="entry name" value="Prot_kinase_dom"/>
</dbReference>
<feature type="compositionally biased region" description="Basic and acidic residues" evidence="9">
    <location>
        <begin position="218"/>
        <end position="236"/>
    </location>
</feature>
<name>A0A484MNH6_9ASTE</name>
<proteinExistence type="predicted"/>
<keyword evidence="6" id="KW-0067">ATP-binding</keyword>
<evidence type="ECO:0000256" key="1">
    <source>
        <dbReference type="ARBA" id="ARBA00012513"/>
    </source>
</evidence>
<dbReference type="PROSITE" id="PS50011">
    <property type="entry name" value="PROTEIN_KINASE_DOM"/>
    <property type="match status" value="1"/>
</dbReference>
<dbReference type="PANTHER" id="PTHR43671">
    <property type="entry name" value="SERINE/THREONINE-PROTEIN KINASE NEK"/>
    <property type="match status" value="1"/>
</dbReference>
<evidence type="ECO:0000313" key="12">
    <source>
        <dbReference type="Proteomes" id="UP000595140"/>
    </source>
</evidence>
<reference evidence="11 12" key="1">
    <citation type="submission" date="2018-04" db="EMBL/GenBank/DDBJ databases">
        <authorList>
            <person name="Vogel A."/>
        </authorList>
    </citation>
    <scope>NUCLEOTIDE SEQUENCE [LARGE SCALE GENOMIC DNA]</scope>
</reference>
<evidence type="ECO:0000256" key="4">
    <source>
        <dbReference type="ARBA" id="ARBA00022741"/>
    </source>
</evidence>
<evidence type="ECO:0000256" key="6">
    <source>
        <dbReference type="ARBA" id="ARBA00022840"/>
    </source>
</evidence>
<dbReference type="InterPro" id="IPR011009">
    <property type="entry name" value="Kinase-like_dom_sf"/>
</dbReference>
<dbReference type="OrthoDB" id="1751467at2759"/>
<evidence type="ECO:0000256" key="3">
    <source>
        <dbReference type="ARBA" id="ARBA00022679"/>
    </source>
</evidence>
<keyword evidence="4" id="KW-0547">Nucleotide-binding</keyword>
<comment type="catalytic activity">
    <reaction evidence="7">
        <text>L-threonyl-[protein] + ATP = O-phospho-L-threonyl-[protein] + ADP + H(+)</text>
        <dbReference type="Rhea" id="RHEA:46608"/>
        <dbReference type="Rhea" id="RHEA-COMP:11060"/>
        <dbReference type="Rhea" id="RHEA-COMP:11605"/>
        <dbReference type="ChEBI" id="CHEBI:15378"/>
        <dbReference type="ChEBI" id="CHEBI:30013"/>
        <dbReference type="ChEBI" id="CHEBI:30616"/>
        <dbReference type="ChEBI" id="CHEBI:61977"/>
        <dbReference type="ChEBI" id="CHEBI:456216"/>
        <dbReference type="EC" id="2.7.11.1"/>
    </reaction>
</comment>
<feature type="domain" description="Protein kinase" evidence="10">
    <location>
        <begin position="1"/>
        <end position="224"/>
    </location>
</feature>
<dbReference type="PANTHER" id="PTHR43671:SF98">
    <property type="entry name" value="SERINE_THREONINE-PROTEIN KINASE NEK11"/>
    <property type="match status" value="1"/>
</dbReference>
<dbReference type="PROSITE" id="PS00108">
    <property type="entry name" value="PROTEIN_KINASE_ST"/>
    <property type="match status" value="1"/>
</dbReference>
<evidence type="ECO:0000259" key="10">
    <source>
        <dbReference type="PROSITE" id="PS50011"/>
    </source>
</evidence>
<feature type="compositionally biased region" description="Polar residues" evidence="9">
    <location>
        <begin position="208"/>
        <end position="217"/>
    </location>
</feature>
<accession>A0A484MNH6</accession>
<evidence type="ECO:0000256" key="8">
    <source>
        <dbReference type="ARBA" id="ARBA00048679"/>
    </source>
</evidence>
<dbReference type="EC" id="2.7.11.1" evidence="1"/>
<dbReference type="Proteomes" id="UP000595140">
    <property type="component" value="Unassembled WGS sequence"/>
</dbReference>
<protein>
    <recommendedName>
        <fullName evidence="1">non-specific serine/threonine protein kinase</fullName>
        <ecNumber evidence="1">2.7.11.1</ecNumber>
    </recommendedName>
</protein>
<keyword evidence="5" id="KW-0418">Kinase</keyword>
<dbReference type="Pfam" id="PF00069">
    <property type="entry name" value="Pkinase"/>
    <property type="match status" value="1"/>
</dbReference>
<dbReference type="Gene3D" id="1.10.510.10">
    <property type="entry name" value="Transferase(Phosphotransferase) domain 1"/>
    <property type="match status" value="1"/>
</dbReference>
<evidence type="ECO:0000256" key="5">
    <source>
        <dbReference type="ARBA" id="ARBA00022777"/>
    </source>
</evidence>
<dbReference type="InterPro" id="IPR050660">
    <property type="entry name" value="NEK_Ser/Thr_kinase"/>
</dbReference>
<dbReference type="AlphaFoldDB" id="A0A484MNH6"/>
<comment type="catalytic activity">
    <reaction evidence="8">
        <text>L-seryl-[protein] + ATP = O-phospho-L-seryl-[protein] + ADP + H(+)</text>
        <dbReference type="Rhea" id="RHEA:17989"/>
        <dbReference type="Rhea" id="RHEA-COMP:9863"/>
        <dbReference type="Rhea" id="RHEA-COMP:11604"/>
        <dbReference type="ChEBI" id="CHEBI:15378"/>
        <dbReference type="ChEBI" id="CHEBI:29999"/>
        <dbReference type="ChEBI" id="CHEBI:30616"/>
        <dbReference type="ChEBI" id="CHEBI:83421"/>
        <dbReference type="ChEBI" id="CHEBI:456216"/>
        <dbReference type="EC" id="2.7.11.1"/>
    </reaction>
</comment>
<dbReference type="SMART" id="SM00220">
    <property type="entry name" value="S_TKc"/>
    <property type="match status" value="1"/>
</dbReference>
<organism evidence="11 12">
    <name type="scientific">Cuscuta campestris</name>
    <dbReference type="NCBI Taxonomy" id="132261"/>
    <lineage>
        <taxon>Eukaryota</taxon>
        <taxon>Viridiplantae</taxon>
        <taxon>Streptophyta</taxon>
        <taxon>Embryophyta</taxon>
        <taxon>Tracheophyta</taxon>
        <taxon>Spermatophyta</taxon>
        <taxon>Magnoliopsida</taxon>
        <taxon>eudicotyledons</taxon>
        <taxon>Gunneridae</taxon>
        <taxon>Pentapetalae</taxon>
        <taxon>asterids</taxon>
        <taxon>lamiids</taxon>
        <taxon>Solanales</taxon>
        <taxon>Convolvulaceae</taxon>
        <taxon>Cuscuteae</taxon>
        <taxon>Cuscuta</taxon>
        <taxon>Cuscuta subgen. Grammica</taxon>
        <taxon>Cuscuta sect. Cleistogrammica</taxon>
    </lineage>
</organism>
<keyword evidence="2" id="KW-0723">Serine/threonine-protein kinase</keyword>
<evidence type="ECO:0000256" key="7">
    <source>
        <dbReference type="ARBA" id="ARBA00047899"/>
    </source>
</evidence>
<keyword evidence="12" id="KW-1185">Reference proteome</keyword>
<evidence type="ECO:0000256" key="9">
    <source>
        <dbReference type="SAM" id="MobiDB-lite"/>
    </source>
</evidence>
<evidence type="ECO:0000256" key="2">
    <source>
        <dbReference type="ARBA" id="ARBA00022527"/>
    </source>
</evidence>
<keyword evidence="3" id="KW-0808">Transferase</keyword>
<dbReference type="SUPFAM" id="SSF56112">
    <property type="entry name" value="Protein kinase-like (PK-like)"/>
    <property type="match status" value="1"/>
</dbReference>
<dbReference type="EMBL" id="OOIL02004078">
    <property type="protein sequence ID" value="VFQ90412.1"/>
    <property type="molecule type" value="Genomic_DNA"/>
</dbReference>
<dbReference type="GO" id="GO:0004674">
    <property type="term" value="F:protein serine/threonine kinase activity"/>
    <property type="evidence" value="ECO:0007669"/>
    <property type="project" value="UniProtKB-KW"/>
</dbReference>
<evidence type="ECO:0000313" key="11">
    <source>
        <dbReference type="EMBL" id="VFQ90412.1"/>
    </source>
</evidence>
<gene>
    <name evidence="11" type="ORF">CCAM_LOCUS32188</name>
</gene>
<sequence length="324" mass="36994">MTSSRSQHTRRAEMIRRTRGVFFSEERLWKWLAQLLLALNYLHSNHILHRDLKCSNIFLTKDDEIRLGDFGLAKMLNQDDLASLAAELLRHPHLHPYLWQCRDLPPAFLPLLPAEDLKAKPVVTTRRRLKHASMNTHKVAMERQEKPVAERVHVAAKQVAEVKATADSNCFPNLESRKVELSGSTDQISKKDECSRLISKAAEKISRKPQSQPTQEGGRSEELKKTENEDRHKRTESGISVTGSPNYLKGNNLTRIKWSELGNERAEALESLLELCADLLKHEKLEELAGVLKPFGEDAVSSRETAIWLTKGLMNLQNEGHWEY</sequence>
<dbReference type="InterPro" id="IPR008271">
    <property type="entry name" value="Ser/Thr_kinase_AS"/>
</dbReference>
<feature type="region of interest" description="Disordered" evidence="9">
    <location>
        <begin position="201"/>
        <end position="245"/>
    </location>
</feature>
<dbReference type="GO" id="GO:0005524">
    <property type="term" value="F:ATP binding"/>
    <property type="evidence" value="ECO:0007669"/>
    <property type="project" value="UniProtKB-KW"/>
</dbReference>